<dbReference type="Proteomes" id="UP001318300">
    <property type="component" value="Unassembled WGS sequence"/>
</dbReference>
<gene>
    <name evidence="1" type="ORF">E9228_002956</name>
</gene>
<accession>A0ABX0TDN9</accession>
<reference evidence="1 2" key="1">
    <citation type="submission" date="2020-03" db="EMBL/GenBank/DDBJ databases">
        <title>Above-ground endophytic microbial communities from plants in different locations in the United States.</title>
        <authorList>
            <person name="Frank C."/>
        </authorList>
    </citation>
    <scope>NUCLEOTIDE SEQUENCE [LARGE SCALE GENOMIC DNA]</scope>
    <source>
        <strain evidence="1 2">WW7</strain>
    </source>
</reference>
<dbReference type="Pfam" id="PF25681">
    <property type="entry name" value="Phage_TTP_17"/>
    <property type="match status" value="1"/>
</dbReference>
<keyword evidence="2" id="KW-1185">Reference proteome</keyword>
<organism evidence="1 2">
    <name type="scientific">Curtobacterium salicis</name>
    <dbReference type="NCBI Taxonomy" id="1779862"/>
    <lineage>
        <taxon>Bacteria</taxon>
        <taxon>Bacillati</taxon>
        <taxon>Actinomycetota</taxon>
        <taxon>Actinomycetes</taxon>
        <taxon>Micrococcales</taxon>
        <taxon>Microbacteriaceae</taxon>
        <taxon>Curtobacterium</taxon>
    </lineage>
</organism>
<evidence type="ECO:0000313" key="2">
    <source>
        <dbReference type="Proteomes" id="UP001318300"/>
    </source>
</evidence>
<sequence length="197" mass="20476">MTNSAFNVVNGTPAATGGVLYAPLKTAMPGTAVTAIPDGFTSGGYVSEDGLTKSESRDTNSIKDWSGLTVKKSQTGYEATFQFAFLEYLSEHGAKVIYGADAVVVTPATSSHGTQMRVAVKGKASPHLAWIFDMADGDAVIKILVPDGQVSETDDTVFGNSDAAGRGVTLTAFPDEDGVFFYELTDDGLKVGATTGS</sequence>
<dbReference type="EMBL" id="JAAOYO010000004">
    <property type="protein sequence ID" value="NII42298.1"/>
    <property type="molecule type" value="Genomic_DNA"/>
</dbReference>
<evidence type="ECO:0000313" key="1">
    <source>
        <dbReference type="EMBL" id="NII42298.1"/>
    </source>
</evidence>
<name>A0ABX0TDN9_9MICO</name>
<comment type="caution">
    <text evidence="1">The sequence shown here is derived from an EMBL/GenBank/DDBJ whole genome shotgun (WGS) entry which is preliminary data.</text>
</comment>
<protein>
    <recommendedName>
        <fullName evidence="3">Phage tail protein</fullName>
    </recommendedName>
</protein>
<evidence type="ECO:0008006" key="3">
    <source>
        <dbReference type="Google" id="ProtNLM"/>
    </source>
</evidence>
<dbReference type="RefSeq" id="WP_166781273.1">
    <property type="nucleotide sequence ID" value="NZ_JAAOYO010000004.1"/>
</dbReference>
<dbReference type="InterPro" id="IPR058154">
    <property type="entry name" value="Bxb1_TTP-like"/>
</dbReference>
<proteinExistence type="predicted"/>